<dbReference type="EMBL" id="AC152971">
    <property type="protein sequence ID" value="AAW56900.1"/>
    <property type="molecule type" value="Genomic_DNA"/>
</dbReference>
<protein>
    <submittedName>
        <fullName evidence="1">Uncharacterized protein</fullName>
    </submittedName>
</protein>
<dbReference type="AlphaFoldDB" id="Q5KQC5"/>
<evidence type="ECO:0000313" key="1">
    <source>
        <dbReference type="EMBL" id="AAW56900.1"/>
    </source>
</evidence>
<proteinExistence type="predicted"/>
<sequence>MYRWREYELFRPSLLTRENDTVAEFDVDLTIGMDQGGGQRCWAHLDGAAIELNRYEDQPRSPIRLSLHPARKRAAAAPSPQVSGDTLYSSSRAAVPSPVWLATGLNIAAVRRDGGGLRQTSTRQLNGSTATVLVVSTLLDPHGATRSIHRLDANRCIELIFFPCVHLKGVYCRTGNNGLNHRYRLCGAD</sequence>
<evidence type="ECO:0000313" key="2">
    <source>
        <dbReference type="Proteomes" id="UP000000763"/>
    </source>
</evidence>
<organism evidence="1 2">
    <name type="scientific">Oryza sativa subsp. japonica</name>
    <name type="common">Rice</name>
    <dbReference type="NCBI Taxonomy" id="39947"/>
    <lineage>
        <taxon>Eukaryota</taxon>
        <taxon>Viridiplantae</taxon>
        <taxon>Streptophyta</taxon>
        <taxon>Embryophyta</taxon>
        <taxon>Tracheophyta</taxon>
        <taxon>Spermatophyta</taxon>
        <taxon>Magnoliopsida</taxon>
        <taxon>Liliopsida</taxon>
        <taxon>Poales</taxon>
        <taxon>Poaceae</taxon>
        <taxon>BOP clade</taxon>
        <taxon>Oryzoideae</taxon>
        <taxon>Oryzeae</taxon>
        <taxon>Oryzinae</taxon>
        <taxon>Oryza</taxon>
        <taxon>Oryza sativa</taxon>
    </lineage>
</organism>
<accession>Q5KQC5</accession>
<reference evidence="2" key="1">
    <citation type="journal article" date="2005" name="Nature">
        <title>The map-based sequence of the rice genome.</title>
        <authorList>
            <consortium name="International rice genome sequencing project (IRGSP)"/>
            <person name="Matsumoto T."/>
            <person name="Wu J."/>
            <person name="Kanamori H."/>
            <person name="Katayose Y."/>
            <person name="Fujisawa M."/>
            <person name="Namiki N."/>
            <person name="Mizuno H."/>
            <person name="Yamamoto K."/>
            <person name="Antonio B.A."/>
            <person name="Baba T."/>
            <person name="Sakata K."/>
            <person name="Nagamura Y."/>
            <person name="Aoki H."/>
            <person name="Arikawa K."/>
            <person name="Arita K."/>
            <person name="Bito T."/>
            <person name="Chiden Y."/>
            <person name="Fujitsuka N."/>
            <person name="Fukunaka R."/>
            <person name="Hamada M."/>
            <person name="Harada C."/>
            <person name="Hayashi A."/>
            <person name="Hijishita S."/>
            <person name="Honda M."/>
            <person name="Hosokawa S."/>
            <person name="Ichikawa Y."/>
            <person name="Idonuma A."/>
            <person name="Iijima M."/>
            <person name="Ikeda M."/>
            <person name="Ikeno M."/>
            <person name="Ito K."/>
            <person name="Ito S."/>
            <person name="Ito T."/>
            <person name="Ito Y."/>
            <person name="Ito Y."/>
            <person name="Iwabuchi A."/>
            <person name="Kamiya K."/>
            <person name="Karasawa W."/>
            <person name="Kurita K."/>
            <person name="Katagiri S."/>
            <person name="Kikuta A."/>
            <person name="Kobayashi H."/>
            <person name="Kobayashi N."/>
            <person name="Machita K."/>
            <person name="Maehara T."/>
            <person name="Masukawa M."/>
            <person name="Mizubayashi T."/>
            <person name="Mukai Y."/>
            <person name="Nagasaki H."/>
            <person name="Nagata Y."/>
            <person name="Naito S."/>
            <person name="Nakashima M."/>
            <person name="Nakama Y."/>
            <person name="Nakamichi Y."/>
            <person name="Nakamura M."/>
            <person name="Meguro A."/>
            <person name="Negishi M."/>
            <person name="Ohta I."/>
            <person name="Ohta T."/>
            <person name="Okamoto M."/>
            <person name="Ono N."/>
            <person name="Saji S."/>
            <person name="Sakaguchi M."/>
            <person name="Sakai K."/>
            <person name="Shibata M."/>
            <person name="Shimokawa T."/>
            <person name="Song J."/>
            <person name="Takazaki Y."/>
            <person name="Terasawa K."/>
            <person name="Tsugane M."/>
            <person name="Tsuji K."/>
            <person name="Ueda S."/>
            <person name="Waki K."/>
            <person name="Yamagata H."/>
            <person name="Yamamoto M."/>
            <person name="Yamamoto S."/>
            <person name="Yamane H."/>
            <person name="Yoshiki S."/>
            <person name="Yoshihara R."/>
            <person name="Yukawa K."/>
            <person name="Zhong H."/>
            <person name="Yano M."/>
            <person name="Yuan Q."/>
            <person name="Ouyang S."/>
            <person name="Liu J."/>
            <person name="Jones K.M."/>
            <person name="Gansberger K."/>
            <person name="Moffat K."/>
            <person name="Hill J."/>
            <person name="Bera J."/>
            <person name="Fadrosh D."/>
            <person name="Jin S."/>
            <person name="Johri S."/>
            <person name="Kim M."/>
            <person name="Overton L."/>
            <person name="Reardon M."/>
            <person name="Tsitrin T."/>
            <person name="Vuong H."/>
            <person name="Weaver B."/>
            <person name="Ciecko A."/>
            <person name="Tallon L."/>
            <person name="Jackson J."/>
            <person name="Pai G."/>
            <person name="Aken S.V."/>
            <person name="Utterback T."/>
            <person name="Reidmuller S."/>
            <person name="Feldblyum T."/>
            <person name="Hsiao J."/>
            <person name="Zismann V."/>
            <person name="Iobst S."/>
            <person name="de Vazeille A.R."/>
            <person name="Buell C.R."/>
            <person name="Ying K."/>
            <person name="Li Y."/>
            <person name="Lu T."/>
            <person name="Huang Y."/>
            <person name="Zhao Q."/>
            <person name="Feng Q."/>
            <person name="Zhang L."/>
            <person name="Zhu J."/>
            <person name="Weng Q."/>
            <person name="Mu J."/>
            <person name="Lu Y."/>
            <person name="Fan D."/>
            <person name="Liu Y."/>
            <person name="Guan J."/>
            <person name="Zhang Y."/>
            <person name="Yu S."/>
            <person name="Liu X."/>
            <person name="Zhang Y."/>
            <person name="Hong G."/>
            <person name="Han B."/>
            <person name="Choisne N."/>
            <person name="Demange N."/>
            <person name="Orjeda G."/>
            <person name="Samain S."/>
            <person name="Cattolico L."/>
            <person name="Pelletier E."/>
            <person name="Couloux A."/>
            <person name="Segurens B."/>
            <person name="Wincker P."/>
            <person name="D'Hont A."/>
            <person name="Scarpelli C."/>
            <person name="Weissenbach J."/>
            <person name="Salanoubat M."/>
            <person name="Quetier F."/>
            <person name="Yu Y."/>
            <person name="Kim H.R."/>
            <person name="Rambo T."/>
            <person name="Currie J."/>
            <person name="Collura K."/>
            <person name="Luo M."/>
            <person name="Yang T."/>
            <person name="Ammiraju J.S.S."/>
            <person name="Engler F."/>
            <person name="Soderlund C."/>
            <person name="Wing R.A."/>
            <person name="Palmer L.E."/>
            <person name="de la Bastide M."/>
            <person name="Spiegel L."/>
            <person name="Nascimento L."/>
            <person name="Zutavern T."/>
            <person name="O'Shaughnessy A."/>
            <person name="Dike S."/>
            <person name="Dedhia N."/>
            <person name="Preston R."/>
            <person name="Balija V."/>
            <person name="McCombie W.R."/>
            <person name="Chow T."/>
            <person name="Chen H."/>
            <person name="Chung M."/>
            <person name="Chen C."/>
            <person name="Shaw J."/>
            <person name="Wu H."/>
            <person name="Hsiao K."/>
            <person name="Chao Y."/>
            <person name="Chu M."/>
            <person name="Cheng C."/>
            <person name="Hour A."/>
            <person name="Lee P."/>
            <person name="Lin S."/>
            <person name="Lin Y."/>
            <person name="Liou J."/>
            <person name="Liu S."/>
            <person name="Hsing Y."/>
            <person name="Raghuvanshi S."/>
            <person name="Mohanty A."/>
            <person name="Bharti A.K."/>
            <person name="Gaur A."/>
            <person name="Gupta V."/>
            <person name="Kumar D."/>
            <person name="Ravi V."/>
            <person name="Vij S."/>
            <person name="Kapur A."/>
            <person name="Khurana P."/>
            <person name="Khurana P."/>
            <person name="Khurana J.P."/>
            <person name="Tyagi A.K."/>
            <person name="Gaikwad K."/>
            <person name="Singh A."/>
            <person name="Dalal V."/>
            <person name="Srivastava S."/>
            <person name="Dixit A."/>
            <person name="Pal A.K."/>
            <person name="Ghazi I.A."/>
            <person name="Yadav M."/>
            <person name="Pandit A."/>
            <person name="Bhargava A."/>
            <person name="Sureshbabu K."/>
            <person name="Batra K."/>
            <person name="Sharma T.R."/>
            <person name="Mohapatra T."/>
            <person name="Singh N.K."/>
            <person name="Messing J."/>
            <person name="Nelson A.B."/>
            <person name="Fuks G."/>
            <person name="Kavchok S."/>
            <person name="Keizer G."/>
            <person name="Linton E."/>
            <person name="Llaca V."/>
            <person name="Song R."/>
            <person name="Tanyolac B."/>
            <person name="Young S."/>
            <person name="Ho-Il K."/>
            <person name="Hahn J.H."/>
            <person name="Sangsakoo G."/>
            <person name="Vanavichit A."/>
            <person name="de Mattos Luiz.A.T."/>
            <person name="Zimmer P.D."/>
            <person name="Malone G."/>
            <person name="Dellagostin O."/>
            <person name="de Oliveira A.C."/>
            <person name="Bevan M."/>
            <person name="Bancroft I."/>
            <person name="Minx P."/>
            <person name="Cordum H."/>
            <person name="Wilson R."/>
            <person name="Cheng Z."/>
            <person name="Jin W."/>
            <person name="Jiang J."/>
            <person name="Leong S.A."/>
            <person name="Iwama H."/>
            <person name="Gojobori T."/>
            <person name="Itoh T."/>
            <person name="Niimura Y."/>
            <person name="Fujii Y."/>
            <person name="Habara T."/>
            <person name="Sakai H."/>
            <person name="Sato Y."/>
            <person name="Wilson G."/>
            <person name="Kumar K."/>
            <person name="McCouch S."/>
            <person name="Juretic N."/>
            <person name="Hoen D."/>
            <person name="Wright S."/>
            <person name="Bruskiewich R."/>
            <person name="Bureau T."/>
            <person name="Miyao A."/>
            <person name="Hirochika H."/>
            <person name="Nishikawa T."/>
            <person name="Kadowaki K."/>
            <person name="Sugiura M."/>
            <person name="Burr B."/>
            <person name="Sasaki T."/>
        </authorList>
    </citation>
    <scope>NUCLEOTIDE SEQUENCE [LARGE SCALE GENOMIC DNA]</scope>
    <source>
        <strain evidence="2">cv. Nipponbare</strain>
    </source>
</reference>
<name>Q5KQC5_ORYSJ</name>
<reference evidence="2" key="2">
    <citation type="journal article" date="2008" name="Nucleic Acids Res.">
        <title>The rice annotation project database (RAP-DB): 2008 update.</title>
        <authorList>
            <consortium name="The rice annotation project (RAP)"/>
        </authorList>
    </citation>
    <scope>GENOME REANNOTATION</scope>
    <source>
        <strain evidence="2">cv. Nipponbare</strain>
    </source>
</reference>
<gene>
    <name evidence="1" type="primary">OSJNOa0023G10.2</name>
</gene>
<dbReference type="Proteomes" id="UP000000763">
    <property type="component" value="Chromosome 5"/>
</dbReference>